<evidence type="ECO:0000259" key="6">
    <source>
        <dbReference type="PROSITE" id="PS51352"/>
    </source>
</evidence>
<evidence type="ECO:0000313" key="7">
    <source>
        <dbReference type="EMBL" id="RNA70058.1"/>
    </source>
</evidence>
<keyword evidence="3" id="KW-0479">Metal-binding</keyword>
<proteinExistence type="inferred from homology"/>
<dbReference type="InterPro" id="IPR003782">
    <property type="entry name" value="SCO1/SenC"/>
</dbReference>
<evidence type="ECO:0000256" key="3">
    <source>
        <dbReference type="PIRSR" id="PIRSR603782-1"/>
    </source>
</evidence>
<evidence type="ECO:0000256" key="2">
    <source>
        <dbReference type="ARBA" id="ARBA00023008"/>
    </source>
</evidence>
<dbReference type="EMBL" id="RHIB01000001">
    <property type="protein sequence ID" value="RNA70058.1"/>
    <property type="molecule type" value="Genomic_DNA"/>
</dbReference>
<evidence type="ECO:0000256" key="5">
    <source>
        <dbReference type="SAM" id="SignalP"/>
    </source>
</evidence>
<accession>A0A3M7TWT4</accession>
<dbReference type="PROSITE" id="PS51257">
    <property type="entry name" value="PROKAR_LIPOPROTEIN"/>
    <property type="match status" value="1"/>
</dbReference>
<comment type="similarity">
    <text evidence="1">Belongs to the SCO1/2 family.</text>
</comment>
<dbReference type="Gene3D" id="3.40.30.10">
    <property type="entry name" value="Glutaredoxin"/>
    <property type="match status" value="1"/>
</dbReference>
<evidence type="ECO:0000256" key="1">
    <source>
        <dbReference type="ARBA" id="ARBA00010996"/>
    </source>
</evidence>
<keyword evidence="2 3" id="KW-0186">Copper</keyword>
<keyword evidence="4" id="KW-1015">Disulfide bond</keyword>
<gene>
    <name evidence="7" type="ORF">EBO34_09045</name>
</gene>
<dbReference type="PANTHER" id="PTHR12151">
    <property type="entry name" value="ELECTRON TRANSPORT PROTIN SCO1/SENC FAMILY MEMBER"/>
    <property type="match status" value="1"/>
</dbReference>
<evidence type="ECO:0000256" key="4">
    <source>
        <dbReference type="PIRSR" id="PIRSR603782-2"/>
    </source>
</evidence>
<keyword evidence="8" id="KW-1185">Reference proteome</keyword>
<feature type="binding site" evidence="3">
    <location>
        <position position="81"/>
    </location>
    <ligand>
        <name>Cu cation</name>
        <dbReference type="ChEBI" id="CHEBI:23378"/>
    </ligand>
</feature>
<dbReference type="AlphaFoldDB" id="A0A3M7TWT4"/>
<dbReference type="PANTHER" id="PTHR12151:SF25">
    <property type="entry name" value="LINALOOL DEHYDRATASE_ISOMERASE DOMAIN-CONTAINING PROTEIN"/>
    <property type="match status" value="1"/>
</dbReference>
<dbReference type="InterPro" id="IPR013766">
    <property type="entry name" value="Thioredoxin_domain"/>
</dbReference>
<evidence type="ECO:0000313" key="8">
    <source>
        <dbReference type="Proteomes" id="UP000278746"/>
    </source>
</evidence>
<keyword evidence="5" id="KW-0732">Signal</keyword>
<organism evidence="7 8">
    <name type="scientific">Alteribacter keqinensis</name>
    <dbReference type="NCBI Taxonomy" id="2483800"/>
    <lineage>
        <taxon>Bacteria</taxon>
        <taxon>Bacillati</taxon>
        <taxon>Bacillota</taxon>
        <taxon>Bacilli</taxon>
        <taxon>Bacillales</taxon>
        <taxon>Bacillaceae</taxon>
        <taxon>Alteribacter</taxon>
    </lineage>
</organism>
<dbReference type="Pfam" id="PF02630">
    <property type="entry name" value="SCO1-SenC"/>
    <property type="match status" value="1"/>
</dbReference>
<dbReference type="RefSeq" id="WP_122897569.1">
    <property type="nucleotide sequence ID" value="NZ_RHIB01000001.1"/>
</dbReference>
<comment type="caution">
    <text evidence="7">The sequence shown here is derived from an EMBL/GenBank/DDBJ whole genome shotgun (WGS) entry which is preliminary data.</text>
</comment>
<dbReference type="PROSITE" id="PS51352">
    <property type="entry name" value="THIOREDOXIN_2"/>
    <property type="match status" value="1"/>
</dbReference>
<feature type="disulfide bond" description="Redox-active" evidence="4">
    <location>
        <begin position="81"/>
        <end position="85"/>
    </location>
</feature>
<feature type="domain" description="Thioredoxin" evidence="6">
    <location>
        <begin position="43"/>
        <end position="207"/>
    </location>
</feature>
<reference evidence="7 8" key="1">
    <citation type="submission" date="2018-10" db="EMBL/GenBank/DDBJ databases">
        <title>Bacillus Keqinensis sp. nov., a moderately halophilic bacterium isolated from a saline-alkaline lake.</title>
        <authorList>
            <person name="Wang H."/>
        </authorList>
    </citation>
    <scope>NUCLEOTIDE SEQUENCE [LARGE SCALE GENOMIC DNA]</scope>
    <source>
        <strain evidence="7 8">KQ-3</strain>
    </source>
</reference>
<dbReference type="GO" id="GO:0046872">
    <property type="term" value="F:metal ion binding"/>
    <property type="evidence" value="ECO:0007669"/>
    <property type="project" value="UniProtKB-KW"/>
</dbReference>
<name>A0A3M7TWT4_9BACI</name>
<protein>
    <submittedName>
        <fullName evidence="7">SCO family protein</fullName>
    </submittedName>
</protein>
<feature type="binding site" evidence="3">
    <location>
        <position position="85"/>
    </location>
    <ligand>
        <name>Cu cation</name>
        <dbReference type="ChEBI" id="CHEBI:23378"/>
    </ligand>
</feature>
<feature type="binding site" evidence="3">
    <location>
        <position position="170"/>
    </location>
    <ligand>
        <name>Cu cation</name>
        <dbReference type="ChEBI" id="CHEBI:23378"/>
    </ligand>
</feature>
<feature type="signal peptide" evidence="5">
    <location>
        <begin position="1"/>
        <end position="17"/>
    </location>
</feature>
<dbReference type="CDD" id="cd02968">
    <property type="entry name" value="SCO"/>
    <property type="match status" value="1"/>
</dbReference>
<sequence length="207" mass="23670">MKQLVFLASLVSLAVLAGCSFLYSDPASETDSIVDLTEVEREEEHQWRMPEFEAVNQNGETVTNEDLEGSLTLVKTIFTRCPTVCMTMTPNMVQVQEAMDEEGIEGVNIVSFTVDPDFDTPERLETYAESYGAHFDNWQLLTGYEESFLNEDLAPALFTRIQPVENDIVHPTRFFLFDENGDVIRLYNGEQNFELDSLIEDLKYIQR</sequence>
<feature type="chain" id="PRO_5038611847" evidence="5">
    <location>
        <begin position="18"/>
        <end position="207"/>
    </location>
</feature>
<dbReference type="Proteomes" id="UP000278746">
    <property type="component" value="Unassembled WGS sequence"/>
</dbReference>
<dbReference type="SUPFAM" id="SSF52833">
    <property type="entry name" value="Thioredoxin-like"/>
    <property type="match status" value="1"/>
</dbReference>
<dbReference type="OrthoDB" id="9811998at2"/>
<dbReference type="InterPro" id="IPR036249">
    <property type="entry name" value="Thioredoxin-like_sf"/>
</dbReference>